<dbReference type="AlphaFoldDB" id="A0A085MBJ9"/>
<dbReference type="EMBL" id="KL367497">
    <property type="protein sequence ID" value="KFD69255.1"/>
    <property type="molecule type" value="Genomic_DNA"/>
</dbReference>
<sequence length="156" mass="18460">MVHCSMDPRFLYNFVSTQFSIPLEYLKDTEYHKAIPDPERCERYTDTISDRIRDNDNILPFLVCSFYTVYACRLRKCSCPRGHPQGRTPVLRHGNRRYAFHKLDIADIYSEGRVLRLAARLVAWLFVRPNNVDIVVEKVEARDDMYEDKLESELRP</sequence>
<evidence type="ECO:0000313" key="1">
    <source>
        <dbReference type="EMBL" id="KFD54595.1"/>
    </source>
</evidence>
<reference evidence="1 3" key="1">
    <citation type="journal article" date="2014" name="Nat. Genet.">
        <title>Genome and transcriptome of the porcine whipworm Trichuris suis.</title>
        <authorList>
            <person name="Jex A.R."/>
            <person name="Nejsum P."/>
            <person name="Schwarz E.M."/>
            <person name="Hu L."/>
            <person name="Young N.D."/>
            <person name="Hall R.S."/>
            <person name="Korhonen P.K."/>
            <person name="Liao S."/>
            <person name="Thamsborg S."/>
            <person name="Xia J."/>
            <person name="Xu P."/>
            <person name="Wang S."/>
            <person name="Scheerlinck J.P."/>
            <person name="Hofmann A."/>
            <person name="Sternberg P.W."/>
            <person name="Wang J."/>
            <person name="Gasser R.B."/>
        </authorList>
    </citation>
    <scope>NUCLEOTIDE SEQUENCE [LARGE SCALE GENOMIC DNA]</scope>
    <source>
        <strain evidence="2">DCEP-RM93F</strain>
        <strain evidence="1">DCEP-RM93M</strain>
    </source>
</reference>
<dbReference type="EMBL" id="KL363206">
    <property type="protein sequence ID" value="KFD54595.1"/>
    <property type="molecule type" value="Genomic_DNA"/>
</dbReference>
<proteinExistence type="predicted"/>
<dbReference type="Proteomes" id="UP000030764">
    <property type="component" value="Unassembled WGS sequence"/>
</dbReference>
<protein>
    <submittedName>
        <fullName evidence="1">Uncharacterized protein</fullName>
    </submittedName>
</protein>
<organism evidence="1 3">
    <name type="scientific">Trichuris suis</name>
    <name type="common">pig whipworm</name>
    <dbReference type="NCBI Taxonomy" id="68888"/>
    <lineage>
        <taxon>Eukaryota</taxon>
        <taxon>Metazoa</taxon>
        <taxon>Ecdysozoa</taxon>
        <taxon>Nematoda</taxon>
        <taxon>Enoplea</taxon>
        <taxon>Dorylaimia</taxon>
        <taxon>Trichinellida</taxon>
        <taxon>Trichuridae</taxon>
        <taxon>Trichuris</taxon>
    </lineage>
</organism>
<dbReference type="Proteomes" id="UP000030758">
    <property type="component" value="Unassembled WGS sequence"/>
</dbReference>
<keyword evidence="3" id="KW-1185">Reference proteome</keyword>
<gene>
    <name evidence="1" type="ORF">M513_04540</name>
    <name evidence="2" type="ORF">M514_04540</name>
</gene>
<accession>A0A085MBJ9</accession>
<name>A0A085MBJ9_9BILA</name>
<evidence type="ECO:0000313" key="2">
    <source>
        <dbReference type="EMBL" id="KFD69255.1"/>
    </source>
</evidence>
<evidence type="ECO:0000313" key="3">
    <source>
        <dbReference type="Proteomes" id="UP000030764"/>
    </source>
</evidence>